<accession>A0A315ZAD3</accession>
<evidence type="ECO:0000256" key="14">
    <source>
        <dbReference type="ARBA" id="ARBA00023264"/>
    </source>
</evidence>
<keyword evidence="18" id="KW-0479">Metal-binding</keyword>
<comment type="similarity">
    <text evidence="2">Belongs to the bacterial diacylglycerol kinase family.</text>
</comment>
<feature type="active site" description="Proton acceptor" evidence="15">
    <location>
        <position position="78"/>
    </location>
</feature>
<comment type="cofactor">
    <cofactor evidence="18">
        <name>Mg(2+)</name>
        <dbReference type="ChEBI" id="CHEBI:18420"/>
    </cofactor>
    <text evidence="18">Mn(2+), Zn(2+), Cd(2+) and Co(2+) support activity to lesser extents.</text>
</comment>
<dbReference type="Pfam" id="PF01219">
    <property type="entry name" value="DAGK_prokar"/>
    <property type="match status" value="1"/>
</dbReference>
<feature type="transmembrane region" description="Helical" evidence="19">
    <location>
        <begin position="65"/>
        <end position="84"/>
    </location>
</feature>
<evidence type="ECO:0000256" key="13">
    <source>
        <dbReference type="ARBA" id="ARBA00023209"/>
    </source>
</evidence>
<evidence type="ECO:0000256" key="17">
    <source>
        <dbReference type="PIRSR" id="PIRSR600829-3"/>
    </source>
</evidence>
<dbReference type="CDD" id="cd14265">
    <property type="entry name" value="UDPK_IM_like"/>
    <property type="match status" value="1"/>
</dbReference>
<dbReference type="InterPro" id="IPR033717">
    <property type="entry name" value="UDPK"/>
</dbReference>
<keyword evidence="12 19" id="KW-0472">Membrane</keyword>
<evidence type="ECO:0000256" key="11">
    <source>
        <dbReference type="ARBA" id="ARBA00023098"/>
    </source>
</evidence>
<dbReference type="Proteomes" id="UP000245535">
    <property type="component" value="Unassembled WGS sequence"/>
</dbReference>
<feature type="binding site" evidence="18">
    <location>
        <position position="37"/>
    </location>
    <ligand>
        <name>a divalent metal cation</name>
        <dbReference type="ChEBI" id="CHEBI:60240"/>
    </ligand>
</feature>
<keyword evidence="11" id="KW-0443">Lipid metabolism</keyword>
<dbReference type="GO" id="GO:0008654">
    <property type="term" value="P:phospholipid biosynthetic process"/>
    <property type="evidence" value="ECO:0007669"/>
    <property type="project" value="UniProtKB-KW"/>
</dbReference>
<evidence type="ECO:0000313" key="21">
    <source>
        <dbReference type="Proteomes" id="UP000245535"/>
    </source>
</evidence>
<keyword evidence="13" id="KW-0594">Phospholipid biosynthesis</keyword>
<keyword evidence="9 17" id="KW-0067">ATP-binding</keyword>
<evidence type="ECO:0000256" key="18">
    <source>
        <dbReference type="PIRSR" id="PIRSR600829-4"/>
    </source>
</evidence>
<keyword evidence="14" id="KW-1208">Phospholipid metabolism</keyword>
<evidence type="ECO:0000256" key="3">
    <source>
        <dbReference type="ARBA" id="ARBA00022475"/>
    </source>
</evidence>
<dbReference type="AlphaFoldDB" id="A0A315ZAD3"/>
<organism evidence="20 21">
    <name type="scientific">Sediminitomix flava</name>
    <dbReference type="NCBI Taxonomy" id="379075"/>
    <lineage>
        <taxon>Bacteria</taxon>
        <taxon>Pseudomonadati</taxon>
        <taxon>Bacteroidota</taxon>
        <taxon>Cytophagia</taxon>
        <taxon>Cytophagales</taxon>
        <taxon>Flammeovirgaceae</taxon>
        <taxon>Sediminitomix</taxon>
    </lineage>
</organism>
<keyword evidence="10 19" id="KW-1133">Transmembrane helix</keyword>
<dbReference type="GO" id="GO:0046872">
    <property type="term" value="F:metal ion binding"/>
    <property type="evidence" value="ECO:0007669"/>
    <property type="project" value="UniProtKB-KW"/>
</dbReference>
<keyword evidence="3" id="KW-1003">Cell membrane</keyword>
<evidence type="ECO:0000256" key="7">
    <source>
        <dbReference type="ARBA" id="ARBA00022741"/>
    </source>
</evidence>
<feature type="transmembrane region" description="Helical" evidence="19">
    <location>
        <begin position="105"/>
        <end position="130"/>
    </location>
</feature>
<feature type="binding site" evidence="17">
    <location>
        <position position="85"/>
    </location>
    <ligand>
        <name>ATP</name>
        <dbReference type="ChEBI" id="CHEBI:30616"/>
    </ligand>
</feature>
<feature type="binding site" evidence="17">
    <location>
        <position position="25"/>
    </location>
    <ligand>
        <name>ATP</name>
        <dbReference type="ChEBI" id="CHEBI:30616"/>
    </ligand>
</feature>
<comment type="subcellular location">
    <subcellularLocation>
        <location evidence="1">Cell membrane</location>
        <topology evidence="1">Multi-pass membrane protein</topology>
    </subcellularLocation>
</comment>
<keyword evidence="18" id="KW-0460">Magnesium</keyword>
<feature type="binding site" evidence="17">
    <location>
        <begin position="103"/>
        <end position="104"/>
    </location>
    <ligand>
        <name>ATP</name>
        <dbReference type="ChEBI" id="CHEBI:30616"/>
    </ligand>
</feature>
<dbReference type="Gene3D" id="1.10.287.3610">
    <property type="match status" value="1"/>
</dbReference>
<keyword evidence="4" id="KW-0444">Lipid biosynthesis</keyword>
<keyword evidence="7 17" id="KW-0547">Nucleotide-binding</keyword>
<protein>
    <submittedName>
        <fullName evidence="20">Undecaprenol kinase</fullName>
    </submittedName>
</protein>
<dbReference type="PANTHER" id="PTHR34299">
    <property type="entry name" value="DIACYLGLYCEROL KINASE"/>
    <property type="match status" value="1"/>
</dbReference>
<feature type="binding site" evidence="16">
    <location>
        <position position="78"/>
    </location>
    <ligand>
        <name>substrate</name>
    </ligand>
</feature>
<evidence type="ECO:0000256" key="8">
    <source>
        <dbReference type="ARBA" id="ARBA00022777"/>
    </source>
</evidence>
<evidence type="ECO:0000313" key="20">
    <source>
        <dbReference type="EMBL" id="PWJ42119.1"/>
    </source>
</evidence>
<evidence type="ECO:0000256" key="4">
    <source>
        <dbReference type="ARBA" id="ARBA00022516"/>
    </source>
</evidence>
<evidence type="ECO:0000256" key="16">
    <source>
        <dbReference type="PIRSR" id="PIRSR600829-2"/>
    </source>
</evidence>
<gene>
    <name evidence="20" type="ORF">BC781_103369</name>
</gene>
<evidence type="ECO:0000256" key="1">
    <source>
        <dbReference type="ARBA" id="ARBA00004651"/>
    </source>
</evidence>
<evidence type="ECO:0000256" key="5">
    <source>
        <dbReference type="ARBA" id="ARBA00022679"/>
    </source>
</evidence>
<keyword evidence="5" id="KW-0808">Transferase</keyword>
<keyword evidence="8 20" id="KW-0418">Kinase</keyword>
<feature type="transmembrane region" description="Helical" evidence="19">
    <location>
        <begin position="42"/>
        <end position="59"/>
    </location>
</feature>
<feature type="binding site" evidence="18">
    <location>
        <position position="85"/>
    </location>
    <ligand>
        <name>a divalent metal cation</name>
        <dbReference type="ChEBI" id="CHEBI:60240"/>
    </ligand>
</feature>
<evidence type="ECO:0000256" key="10">
    <source>
        <dbReference type="ARBA" id="ARBA00022989"/>
    </source>
</evidence>
<name>A0A315ZAD3_SEDFL</name>
<comment type="caution">
    <text evidence="20">The sequence shown here is derived from an EMBL/GenBank/DDBJ whole genome shotgun (WGS) entry which is preliminary data.</text>
</comment>
<dbReference type="GO" id="GO:0005886">
    <property type="term" value="C:plasma membrane"/>
    <property type="evidence" value="ECO:0007669"/>
    <property type="project" value="UniProtKB-SubCell"/>
</dbReference>
<feature type="binding site" evidence="17">
    <location>
        <position position="37"/>
    </location>
    <ligand>
        <name>ATP</name>
        <dbReference type="ChEBI" id="CHEBI:30616"/>
    </ligand>
</feature>
<evidence type="ECO:0000256" key="6">
    <source>
        <dbReference type="ARBA" id="ARBA00022692"/>
    </source>
</evidence>
<dbReference type="InterPro" id="IPR036945">
    <property type="entry name" value="DAGK_sf"/>
</dbReference>
<dbReference type="GO" id="GO:0005524">
    <property type="term" value="F:ATP binding"/>
    <property type="evidence" value="ECO:0007669"/>
    <property type="project" value="UniProtKB-KW"/>
</dbReference>
<dbReference type="EMBL" id="QGDO01000003">
    <property type="protein sequence ID" value="PWJ42119.1"/>
    <property type="molecule type" value="Genomic_DNA"/>
</dbReference>
<dbReference type="GO" id="GO:0016301">
    <property type="term" value="F:kinase activity"/>
    <property type="evidence" value="ECO:0007669"/>
    <property type="project" value="UniProtKB-KW"/>
</dbReference>
<keyword evidence="21" id="KW-1185">Reference proteome</keyword>
<evidence type="ECO:0000256" key="15">
    <source>
        <dbReference type="PIRSR" id="PIRSR600829-1"/>
    </source>
</evidence>
<keyword evidence="6 19" id="KW-0812">Transmembrane</keyword>
<evidence type="ECO:0000256" key="2">
    <source>
        <dbReference type="ARBA" id="ARBA00005967"/>
    </source>
</evidence>
<reference evidence="20 21" key="1">
    <citation type="submission" date="2018-03" db="EMBL/GenBank/DDBJ databases">
        <title>Genomic Encyclopedia of Archaeal and Bacterial Type Strains, Phase II (KMG-II): from individual species to whole genera.</title>
        <authorList>
            <person name="Goeker M."/>
        </authorList>
    </citation>
    <scope>NUCLEOTIDE SEQUENCE [LARGE SCALE GENOMIC DNA]</scope>
    <source>
        <strain evidence="20 21">DSM 28229</strain>
    </source>
</reference>
<sequence length="134" mass="15491">MPLYFFHFYYMGQFSVKDRIMSFKYAFKGIYFLLKEEHNARIHLVASLFVVILGFYFRIKAAEWQWLIFSISFVFVVEALNTCIENLADFIHLDQHPQIGKIKDIAAAAVLISAIGAALIGLIIFIPYLYDLPS</sequence>
<dbReference type="PANTHER" id="PTHR34299:SF1">
    <property type="entry name" value="DIACYLGLYCEROL KINASE"/>
    <property type="match status" value="1"/>
</dbReference>
<evidence type="ECO:0000256" key="12">
    <source>
        <dbReference type="ARBA" id="ARBA00023136"/>
    </source>
</evidence>
<dbReference type="InterPro" id="IPR000829">
    <property type="entry name" value="DAGK"/>
</dbReference>
<evidence type="ECO:0000256" key="9">
    <source>
        <dbReference type="ARBA" id="ARBA00022840"/>
    </source>
</evidence>
<evidence type="ECO:0000256" key="19">
    <source>
        <dbReference type="SAM" id="Phobius"/>
    </source>
</evidence>
<proteinExistence type="inferred from homology"/>